<organism evidence="3 4">
    <name type="scientific">Phrynosoma platyrhinos</name>
    <name type="common">Desert horned lizard</name>
    <dbReference type="NCBI Taxonomy" id="52577"/>
    <lineage>
        <taxon>Eukaryota</taxon>
        <taxon>Metazoa</taxon>
        <taxon>Chordata</taxon>
        <taxon>Craniata</taxon>
        <taxon>Vertebrata</taxon>
        <taxon>Euteleostomi</taxon>
        <taxon>Lepidosauria</taxon>
        <taxon>Squamata</taxon>
        <taxon>Bifurcata</taxon>
        <taxon>Unidentata</taxon>
        <taxon>Episquamata</taxon>
        <taxon>Toxicofera</taxon>
        <taxon>Iguania</taxon>
        <taxon>Phrynosomatidae</taxon>
        <taxon>Phrynosomatinae</taxon>
        <taxon>Phrynosoma</taxon>
    </lineage>
</organism>
<accession>A0ABQ7SN50</accession>
<dbReference type="Pfam" id="PF19326">
    <property type="entry name" value="AMP_deaminase"/>
    <property type="match status" value="1"/>
</dbReference>
<evidence type="ECO:0000256" key="1">
    <source>
        <dbReference type="ARBA" id="ARBA00006676"/>
    </source>
</evidence>
<name>A0ABQ7SN50_PHRPL</name>
<evidence type="ECO:0000256" key="2">
    <source>
        <dbReference type="ARBA" id="ARBA00023080"/>
    </source>
</evidence>
<dbReference type="EMBL" id="JAIPUX010005289">
    <property type="protein sequence ID" value="KAH0618737.1"/>
    <property type="molecule type" value="Genomic_DNA"/>
</dbReference>
<protein>
    <submittedName>
        <fullName evidence="3">Uncharacterized protein</fullName>
    </submittedName>
</protein>
<dbReference type="Proteomes" id="UP000826234">
    <property type="component" value="Unassembled WGS sequence"/>
</dbReference>
<evidence type="ECO:0000313" key="4">
    <source>
        <dbReference type="Proteomes" id="UP000826234"/>
    </source>
</evidence>
<gene>
    <name evidence="3" type="ORF">JD844_018183</name>
</gene>
<keyword evidence="4" id="KW-1185">Reference proteome</keyword>
<sequence>MWELRLTAGQKGLVCKQLALIKALRPESQKPVTPIKWTLSSSPPDQHKGNRVSYLLELYEDEEEIHGGSRSRQLQPARSLPGPSHCLKHFPVDLRTSMDGKYKEIAEELFCRSLADSEMRSAPYEFPEDSPIEQLEERRQRLERQISQDVKSELERLFKEQGEDVVDHFPKERDVLLEREFQRVPFTDLLDAAKSVVKALFIREKYMGLSLQSFCKTTARFLQDLSEKPLAPRMYEEIPETPVAADAPVHPPFTNQHPYEKCDPESMPGDLGFGLKMVNGVVHVYTKQDVTDK</sequence>
<comment type="caution">
    <text evidence="3">The sequence shown here is derived from an EMBL/GenBank/DDBJ whole genome shotgun (WGS) entry which is preliminary data.</text>
</comment>
<evidence type="ECO:0000313" key="3">
    <source>
        <dbReference type="EMBL" id="KAH0618737.1"/>
    </source>
</evidence>
<dbReference type="InterPro" id="IPR006329">
    <property type="entry name" value="AMPD"/>
</dbReference>
<reference evidence="3 4" key="1">
    <citation type="journal article" date="2022" name="Gigascience">
        <title>A chromosome-level genome assembly and annotation of the desert horned lizard, Phrynosoma platyrhinos, provides insight into chromosomal rearrangements among reptiles.</title>
        <authorList>
            <person name="Koochekian N."/>
            <person name="Ascanio A."/>
            <person name="Farleigh K."/>
            <person name="Card D.C."/>
            <person name="Schield D.R."/>
            <person name="Castoe T.A."/>
            <person name="Jezkova T."/>
        </authorList>
    </citation>
    <scope>NUCLEOTIDE SEQUENCE [LARGE SCALE GENOMIC DNA]</scope>
    <source>
        <strain evidence="3">NK-2021</strain>
    </source>
</reference>
<proteinExistence type="inferred from homology"/>
<keyword evidence="2" id="KW-0546">Nucleotide metabolism</keyword>
<comment type="similarity">
    <text evidence="1">Belongs to the metallo-dependent hydrolases superfamily. Adenosine and AMP deaminases family.</text>
</comment>